<feature type="binding site" evidence="21">
    <location>
        <position position="1432"/>
    </location>
    <ligand>
        <name>substrate</name>
    </ligand>
</feature>
<dbReference type="InterPro" id="IPR036013">
    <property type="entry name" value="Band_7/SPFH_dom_sf"/>
</dbReference>
<organism evidence="26 27">
    <name type="scientific">Pseudozyma antarctica (strain T-34)</name>
    <name type="common">Yeast</name>
    <name type="synonym">Candida antarctica</name>
    <dbReference type="NCBI Taxonomy" id="1151754"/>
    <lineage>
        <taxon>Eukaryota</taxon>
        <taxon>Fungi</taxon>
        <taxon>Dikarya</taxon>
        <taxon>Basidiomycota</taxon>
        <taxon>Ustilaginomycotina</taxon>
        <taxon>Ustilaginomycetes</taxon>
        <taxon>Ustilaginales</taxon>
        <taxon>Ustilaginaceae</taxon>
        <taxon>Moesziomyces</taxon>
    </lineage>
</organism>
<dbReference type="SMART" id="SM00244">
    <property type="entry name" value="PHB"/>
    <property type="match status" value="1"/>
</dbReference>
<dbReference type="Pfam" id="PF01368">
    <property type="entry name" value="DHH"/>
    <property type="match status" value="1"/>
</dbReference>
<dbReference type="GO" id="GO:0009097">
    <property type="term" value="P:isoleucine biosynthetic process"/>
    <property type="evidence" value="ECO:0007669"/>
    <property type="project" value="UniProtKB-UniRule"/>
</dbReference>
<evidence type="ECO:0000256" key="3">
    <source>
        <dbReference type="ARBA" id="ARBA00004173"/>
    </source>
</evidence>
<feature type="binding site" evidence="21">
    <location>
        <position position="1406"/>
    </location>
    <ligand>
        <name>Mg(2+)</name>
        <dbReference type="ChEBI" id="CHEBI:18420"/>
        <label>2</label>
    </ligand>
</feature>
<dbReference type="InterPro" id="IPR001107">
    <property type="entry name" value="Band_7"/>
</dbReference>
<keyword evidence="23" id="KW-0472">Membrane</keyword>
<dbReference type="InterPro" id="IPR013328">
    <property type="entry name" value="6PGD_dom2"/>
</dbReference>
<dbReference type="InterPro" id="IPR004097">
    <property type="entry name" value="DHHA2"/>
</dbReference>
<dbReference type="OrthoDB" id="374045at2759"/>
<dbReference type="Gene3D" id="3.10.310.20">
    <property type="entry name" value="DHHA2 domain"/>
    <property type="match status" value="1"/>
</dbReference>
<dbReference type="FunFam" id="3.40.50.720:FF:000167">
    <property type="entry name" value="Ketol-acid reductoisomerase, mitochondrial"/>
    <property type="match status" value="1"/>
</dbReference>
<dbReference type="FunFam" id="1.10.1040.10:FF:000005">
    <property type="entry name" value="Ketol-acid reductoisomerase, mitochondrial"/>
    <property type="match status" value="1"/>
</dbReference>
<evidence type="ECO:0000256" key="23">
    <source>
        <dbReference type="SAM" id="Phobius"/>
    </source>
</evidence>
<dbReference type="UniPathway" id="UPA00049">
    <property type="reaction ID" value="UER00060"/>
</dbReference>
<dbReference type="GO" id="GO:0004455">
    <property type="term" value="F:ketol-acid reductoisomerase activity"/>
    <property type="evidence" value="ECO:0007669"/>
    <property type="project" value="UniProtKB-UniRule"/>
</dbReference>
<evidence type="ECO:0000256" key="11">
    <source>
        <dbReference type="ARBA" id="ARBA00022801"/>
    </source>
</evidence>
<evidence type="ECO:0000259" key="24">
    <source>
        <dbReference type="PROSITE" id="PS51850"/>
    </source>
</evidence>
<keyword evidence="12 21" id="KW-0460">Magnesium</keyword>
<dbReference type="FunFam" id="3.30.479.30:FF:000004">
    <property type="entry name" value="Putative membrane protease family, stomatin"/>
    <property type="match status" value="1"/>
</dbReference>
<feature type="binding site" evidence="21">
    <location>
        <position position="1410"/>
    </location>
    <ligand>
        <name>Mg(2+)</name>
        <dbReference type="ChEBI" id="CHEBI:18420"/>
        <label>2</label>
    </ligand>
</feature>
<proteinExistence type="inferred from homology"/>
<evidence type="ECO:0000256" key="19">
    <source>
        <dbReference type="ARBA" id="ARBA00030209"/>
    </source>
</evidence>
<dbReference type="GO" id="GO:0005759">
    <property type="term" value="C:mitochondrial matrix"/>
    <property type="evidence" value="ECO:0007669"/>
    <property type="project" value="UniProtKB-ARBA"/>
</dbReference>
<dbReference type="SUPFAM" id="SSF48179">
    <property type="entry name" value="6-phosphogluconate dehydrogenase C-terminal domain-like"/>
    <property type="match status" value="1"/>
</dbReference>
<dbReference type="Gene3D" id="3.90.1640.10">
    <property type="entry name" value="inorganic pyrophosphatase (n-terminal core)"/>
    <property type="match status" value="1"/>
</dbReference>
<dbReference type="Gene3D" id="6.10.250.2090">
    <property type="match status" value="1"/>
</dbReference>
<evidence type="ECO:0000256" key="17">
    <source>
        <dbReference type="ARBA" id="ARBA00023211"/>
    </source>
</evidence>
<evidence type="ECO:0000256" key="5">
    <source>
        <dbReference type="ARBA" id="ARBA00004885"/>
    </source>
</evidence>
<dbReference type="InterPro" id="IPR013023">
    <property type="entry name" value="KARI"/>
</dbReference>
<evidence type="ECO:0000313" key="27">
    <source>
        <dbReference type="Proteomes" id="UP000011976"/>
    </source>
</evidence>
<keyword evidence="10 21" id="KW-0479">Metal-binding</keyword>
<dbReference type="EMBL" id="DF196792">
    <property type="protein sequence ID" value="GAC77485.1"/>
    <property type="molecule type" value="Genomic_DNA"/>
</dbReference>
<dbReference type="SUPFAM" id="SSF64182">
    <property type="entry name" value="DHH phosphoesterases"/>
    <property type="match status" value="1"/>
</dbReference>
<dbReference type="Pfam" id="PF01450">
    <property type="entry name" value="KARI_C"/>
    <property type="match status" value="1"/>
</dbReference>
<dbReference type="CDD" id="cd13437">
    <property type="entry name" value="SPFH_alloslipin"/>
    <property type="match status" value="1"/>
</dbReference>
<dbReference type="STRING" id="1151754.M9M860"/>
<dbReference type="InterPro" id="IPR008927">
    <property type="entry name" value="6-PGluconate_DH-like_C_sf"/>
</dbReference>
<evidence type="ECO:0000256" key="20">
    <source>
        <dbReference type="ARBA" id="ARBA00030593"/>
    </source>
</evidence>
<keyword evidence="18 21" id="KW-0100">Branched-chain amino acid biosynthesis</keyword>
<keyword evidence="16" id="KW-0496">Mitochondrion</keyword>
<dbReference type="SUPFAM" id="SSF117892">
    <property type="entry name" value="Band 7/SPFH domain"/>
    <property type="match status" value="1"/>
</dbReference>
<evidence type="ECO:0000256" key="4">
    <source>
        <dbReference type="ARBA" id="ARBA00004864"/>
    </source>
</evidence>
<keyword evidence="9 21" id="KW-0028">Amino-acid biosynthesis</keyword>
<keyword evidence="13" id="KW-0521">NADP</keyword>
<evidence type="ECO:0000256" key="13">
    <source>
        <dbReference type="ARBA" id="ARBA00022857"/>
    </source>
</evidence>
<dbReference type="SUPFAM" id="SSF51735">
    <property type="entry name" value="NAD(P)-binding Rossmann-fold domains"/>
    <property type="match status" value="1"/>
</dbReference>
<dbReference type="GO" id="GO:0046872">
    <property type="term" value="F:metal ion binding"/>
    <property type="evidence" value="ECO:0007669"/>
    <property type="project" value="UniProtKB-UniRule"/>
</dbReference>
<comment type="similarity">
    <text evidence="6">Belongs to the band 7/mec-2 family.</text>
</comment>
<feature type="region of interest" description="Disordered" evidence="22">
    <location>
        <begin position="1077"/>
        <end position="1101"/>
    </location>
</feature>
<protein>
    <recommendedName>
        <fullName evidence="8">ketol-acid reductoisomerase (NADP(+))</fullName>
        <ecNumber evidence="8">1.1.1.86</ecNumber>
    </recommendedName>
    <alternativeName>
        <fullName evidence="20">Acetohydroxy-acid reductoisomerase</fullName>
    </alternativeName>
    <alternativeName>
        <fullName evidence="19">Alpha-keto-beta-hydroxylacyl reductoisomerase</fullName>
    </alternativeName>
</protein>
<evidence type="ECO:0000256" key="15">
    <source>
        <dbReference type="ARBA" id="ARBA00023002"/>
    </source>
</evidence>
<dbReference type="GO" id="GO:0016462">
    <property type="term" value="F:pyrophosphatase activity"/>
    <property type="evidence" value="ECO:0007669"/>
    <property type="project" value="InterPro"/>
</dbReference>
<evidence type="ECO:0000256" key="9">
    <source>
        <dbReference type="ARBA" id="ARBA00022605"/>
    </source>
</evidence>
<keyword evidence="14" id="KW-0809">Transit peptide</keyword>
<dbReference type="Pfam" id="PF01145">
    <property type="entry name" value="Band_7"/>
    <property type="match status" value="1"/>
</dbReference>
<comment type="cofactor">
    <cofactor evidence="2">
        <name>Mg(2+)</name>
        <dbReference type="ChEBI" id="CHEBI:18420"/>
    </cofactor>
</comment>
<dbReference type="InterPro" id="IPR013116">
    <property type="entry name" value="KARI_N"/>
</dbReference>
<dbReference type="Gene3D" id="3.30.479.30">
    <property type="entry name" value="Band 7 domain"/>
    <property type="match status" value="1"/>
</dbReference>
<evidence type="ECO:0000256" key="7">
    <source>
        <dbReference type="ARBA" id="ARBA00010318"/>
    </source>
</evidence>
<evidence type="ECO:0000256" key="10">
    <source>
        <dbReference type="ARBA" id="ARBA00022723"/>
    </source>
</evidence>
<dbReference type="PROSITE" id="PS51850">
    <property type="entry name" value="KARI_N"/>
    <property type="match status" value="1"/>
</dbReference>
<evidence type="ECO:0000256" key="12">
    <source>
        <dbReference type="ARBA" id="ARBA00022842"/>
    </source>
</evidence>
<dbReference type="GO" id="GO:0098552">
    <property type="term" value="C:side of membrane"/>
    <property type="evidence" value="ECO:0007669"/>
    <property type="project" value="UniProtKB-ARBA"/>
</dbReference>
<feature type="binding site" evidence="21">
    <location>
        <position position="1370"/>
    </location>
    <ligand>
        <name>Mg(2+)</name>
        <dbReference type="ChEBI" id="CHEBI:18420"/>
        <label>2</label>
    </ligand>
</feature>
<keyword evidence="23" id="KW-1133">Transmembrane helix</keyword>
<comment type="subcellular location">
    <subcellularLocation>
        <location evidence="3">Mitochondrion</location>
    </subcellularLocation>
</comment>
<feature type="region of interest" description="Disordered" evidence="22">
    <location>
        <begin position="706"/>
        <end position="810"/>
    </location>
</feature>
<dbReference type="GO" id="GO:0009099">
    <property type="term" value="P:L-valine biosynthetic process"/>
    <property type="evidence" value="ECO:0007669"/>
    <property type="project" value="UniProtKB-UniRule"/>
</dbReference>
<evidence type="ECO:0000256" key="6">
    <source>
        <dbReference type="ARBA" id="ARBA00008164"/>
    </source>
</evidence>
<sequence length="1514" mass="163907">MAQYQRIYTYRTNRAAAARHNATIGLVALLALVAVASVVFLSITDYVYWRQTRPNSFLNQLAPQPIRNGSLTGQGKGGTMGSVAGSTLDDFLVQAKRDAFEHLKAGAAATQKLTLVMGNEAGDLDSAACAIGLSYLLSRFGPPQGYTLGASSYVPLIQSMHSDDVLRPENTAAFRAAGIDPEHTLCLDDIQHTLGLALDSDAFAPAANVALGLVDHPSLTGPWGGSGASNRDVEIVLDHHEDVGDHAGAPLRIVKSPSKEPVGSCSSMVADLFAANFAQADSTDVAMRQVADLLMSAIVIDTDNLRAAPRGKATQTDFDAVKTLFPASSFGNPETSQRIRETALAFSPLKDQVHGASVEPIQPVSPSEHTDSATQSAKIILAPFWSILSRAKQAVDHLVGRDLLRRDYKELDFVSGADESPLSLKLGFASVPISMVEWLHKDRPTPQLADAAEPKQEVRDAWAAWWKVLDDFMDERKIDVAVMTGSFRVPEGEVDAGKHKRELVLAFAPRSLRESQASVLWQELRRGLETDAHVPADQVDRRLMLEEPWKGQRLPESAGGKKERVHGVDTDGRRLELVAHAQPRWAKVYRQANARANRKIVLPAVTTVLKAAARKLAVLAKPGVRTSALEPASRGNVGLAALRRAFGVGERRGIPPWPEMVTKRIQPPYPITAGGKEGGCTSGSCINLATRLGTASSRLVYIISDSRRTTSNDSTARSGSPPDQPRAVEAENPRLASATSMDAERAQRKSKGKQTEPLAGRESTPSGAHRPRPLDPITPPTLSHPFEMSELGNSTVQNGSHAEDVSAGKRPMAHQNAGLVTVQPLRRSEMQPSYKQNLGLDTVDHGFYGTMINGIGAVAGFFGQLPFCFCCPNPFKEVQQGSVGLVTRFGQFYRSEDPGLVQINPCSENLRVSIGLESTIFWHVSNPYRAAFGITDVRSALIERAQTTLRNVVGGRTLQSLVTDREQVALEVQEIVGDIADRWGVQVESILIKDIIFSKELQESLSSAAKQKRIGESKVIAAQAEVDAARLMRQAADILASKSAMQIRALESLQAMARTANSKVIFVPMNLTDLNGDSLPPGGTGPGANVAPAASGSQGAQSGTMLNTAALTQLAEIALIEEQQPAPSHFSSSSEGPTDEPFPERLHLLASAAATPALARGLKTIEFSEGIPEKVYEREDWPLEKLQDYFKNETFAILGYGSQGHGQGLNLRDNGLNVIVGVRKDGASWKEAIEDGWQPGKNLFPIEEAAEKATIAMLLLSDAACTSVYNSIKDKMPNTHTLYFSHGFQVTYKNETGFEAPSDKDIILCAPKGSGRTVRSLFLESRGINGSIAVYQDVSGKALEKVSAMGVAVGCGYLYETTFEREVYSDLYGERACLMGAIQGLFKAQYDVLRANGHSPSEAFNETCEEALQSLYPLVGANGMDYMYKACSTTARRGALDWAPEFEKANKPVLEALYESVRNGSETRRALEFGNRKTYRQDFDKETDAIAAQEMWKVGHKVRALRPENAAKGL</sequence>
<dbReference type="UniPathway" id="UPA00047">
    <property type="reaction ID" value="UER00056"/>
</dbReference>
<evidence type="ECO:0000256" key="16">
    <source>
        <dbReference type="ARBA" id="ARBA00023128"/>
    </source>
</evidence>
<feature type="binding site" evidence="21">
    <location>
        <position position="1374"/>
    </location>
    <ligand>
        <name>Mg(2+)</name>
        <dbReference type="ChEBI" id="CHEBI:18420"/>
        <label>1</label>
    </ligand>
</feature>
<gene>
    <name evidence="26" type="ORF">PANT_26d00073</name>
</gene>
<dbReference type="PANTHER" id="PTHR21371">
    <property type="entry name" value="KETOL-ACID REDUCTOISOMERASE, MITOCHONDRIAL"/>
    <property type="match status" value="1"/>
</dbReference>
<dbReference type="PROSITE" id="PS51851">
    <property type="entry name" value="KARI_C"/>
    <property type="match status" value="1"/>
</dbReference>
<keyword evidence="17" id="KW-0464">Manganese</keyword>
<dbReference type="Gene3D" id="3.40.50.720">
    <property type="entry name" value="NAD(P)-binding Rossmann-like Domain"/>
    <property type="match status" value="1"/>
</dbReference>
<accession>M9M860</accession>
<dbReference type="Pfam" id="PF07991">
    <property type="entry name" value="KARI_N"/>
    <property type="match status" value="1"/>
</dbReference>
<feature type="binding site" evidence="21">
    <location>
        <position position="1370"/>
    </location>
    <ligand>
        <name>Mg(2+)</name>
        <dbReference type="ChEBI" id="CHEBI:18420"/>
        <label>1</label>
    </ligand>
</feature>
<evidence type="ECO:0000256" key="18">
    <source>
        <dbReference type="ARBA" id="ARBA00023304"/>
    </source>
</evidence>
<keyword evidence="11" id="KW-0378">Hydrolase</keyword>
<feature type="domain" description="KARI C-terminal knotted" evidence="25">
    <location>
        <begin position="1362"/>
        <end position="1509"/>
    </location>
</feature>
<dbReference type="InterPro" id="IPR000506">
    <property type="entry name" value="KARI_C"/>
</dbReference>
<dbReference type="Proteomes" id="UP000011976">
    <property type="component" value="Unassembled WGS sequence"/>
</dbReference>
<evidence type="ECO:0000256" key="1">
    <source>
        <dbReference type="ARBA" id="ARBA00001936"/>
    </source>
</evidence>
<dbReference type="PANTHER" id="PTHR21371:SF1">
    <property type="entry name" value="KETOL-ACID REDUCTOISOMERASE, MITOCHONDRIAL"/>
    <property type="match status" value="1"/>
</dbReference>
<dbReference type="Gene3D" id="1.10.1040.10">
    <property type="entry name" value="N-(1-d-carboxylethyl)-l-norvaline Dehydrogenase, domain 2"/>
    <property type="match status" value="3"/>
</dbReference>
<dbReference type="FunFam" id="1.10.1040.10:FF:000003">
    <property type="entry name" value="Ketol-acid reductoisomerase, mitochondrial"/>
    <property type="match status" value="1"/>
</dbReference>
<reference evidence="27" key="1">
    <citation type="journal article" date="2013" name="Genome Announc.">
        <title>Genome sequence of the basidiomycetous yeast Pseudozyma antarctica T-34, a producer of the glycolipid biosurfactants mannosylerythritol lipids.</title>
        <authorList>
            <person name="Morita T."/>
            <person name="Koike H."/>
            <person name="Koyama Y."/>
            <person name="Hagiwara H."/>
            <person name="Ito E."/>
            <person name="Fukuoka T."/>
            <person name="Imura T."/>
            <person name="Machida M."/>
            <person name="Kitamoto D."/>
        </authorList>
    </citation>
    <scope>NUCLEOTIDE SEQUENCE [LARGE SCALE GENOMIC DNA]</scope>
    <source>
        <strain evidence="27">T-34</strain>
    </source>
</reference>
<comment type="pathway">
    <text evidence="4">Amino-acid biosynthesis; L-valine biosynthesis; L-valine from pyruvate: step 2/4.</text>
</comment>
<dbReference type="InterPro" id="IPR036291">
    <property type="entry name" value="NAD(P)-bd_dom_sf"/>
</dbReference>
<evidence type="ECO:0000256" key="14">
    <source>
        <dbReference type="ARBA" id="ARBA00022946"/>
    </source>
</evidence>
<dbReference type="Pfam" id="PF02833">
    <property type="entry name" value="DHHA2"/>
    <property type="match status" value="1"/>
</dbReference>
<evidence type="ECO:0000313" key="26">
    <source>
        <dbReference type="EMBL" id="GAC77485.1"/>
    </source>
</evidence>
<evidence type="ECO:0000256" key="22">
    <source>
        <dbReference type="SAM" id="MobiDB-lite"/>
    </source>
</evidence>
<comment type="cofactor">
    <cofactor evidence="1">
        <name>Mn(2+)</name>
        <dbReference type="ChEBI" id="CHEBI:29035"/>
    </cofactor>
</comment>
<dbReference type="InterPro" id="IPR038763">
    <property type="entry name" value="DHH_sf"/>
</dbReference>
<feature type="transmembrane region" description="Helical" evidence="23">
    <location>
        <begin position="21"/>
        <end position="49"/>
    </location>
</feature>
<evidence type="ECO:0000256" key="2">
    <source>
        <dbReference type="ARBA" id="ARBA00001946"/>
    </source>
</evidence>
<keyword evidence="23" id="KW-0812">Transmembrane</keyword>
<evidence type="ECO:0000256" key="8">
    <source>
        <dbReference type="ARBA" id="ARBA00013102"/>
    </source>
</evidence>
<comment type="pathway">
    <text evidence="5">Amino-acid biosynthesis; L-isoleucine biosynthesis; L-isoleucine from 2-oxobutanoate: step 2/4.</text>
</comment>
<dbReference type="EC" id="1.1.1.86" evidence="8"/>
<feature type="compositionally biased region" description="Polar residues" evidence="22">
    <location>
        <begin position="791"/>
        <end position="800"/>
    </location>
</feature>
<feature type="domain" description="KARI N-terminal Rossmann" evidence="24">
    <location>
        <begin position="1171"/>
        <end position="1361"/>
    </location>
</feature>
<evidence type="ECO:0000256" key="21">
    <source>
        <dbReference type="PROSITE-ProRule" id="PRU01198"/>
    </source>
</evidence>
<name>M9M860_PSEA3</name>
<dbReference type="InterPro" id="IPR001667">
    <property type="entry name" value="DDH_dom"/>
</dbReference>
<dbReference type="NCBIfam" id="TIGR00465">
    <property type="entry name" value="ilvC"/>
    <property type="match status" value="1"/>
</dbReference>
<evidence type="ECO:0000259" key="25">
    <source>
        <dbReference type="PROSITE" id="PS51851"/>
    </source>
</evidence>
<comment type="similarity">
    <text evidence="7 21">Belongs to the ketol-acid reductoisomerase family.</text>
</comment>
<dbReference type="InterPro" id="IPR038222">
    <property type="entry name" value="DHHA2_dom_sf"/>
</dbReference>
<dbReference type="GO" id="GO:0005886">
    <property type="term" value="C:plasma membrane"/>
    <property type="evidence" value="ECO:0007669"/>
    <property type="project" value="UniProtKB-ARBA"/>
</dbReference>
<keyword evidence="15 21" id="KW-0560">Oxidoreductase</keyword>